<evidence type="ECO:0000256" key="1">
    <source>
        <dbReference type="SAM" id="MobiDB-lite"/>
    </source>
</evidence>
<evidence type="ECO:0000313" key="2">
    <source>
        <dbReference type="EMBL" id="TQE33687.1"/>
    </source>
</evidence>
<dbReference type="AlphaFoldDB" id="A0AAE8W203"/>
<name>A0AAE8W203_9ACTN</name>
<feature type="region of interest" description="Disordered" evidence="1">
    <location>
        <begin position="59"/>
        <end position="80"/>
    </location>
</feature>
<reference evidence="2 3" key="1">
    <citation type="submission" date="2019-03" db="EMBL/GenBank/DDBJ databases">
        <title>Comparative genomic analyses of the sweetpotato soil rot pathogen, Streptomyces ipomoeae.</title>
        <authorList>
            <person name="Ruschel Soares N."/>
            <person name="Badger J.H."/>
            <person name="Huguet-Tapia J.C."/>
            <person name="Clark C.A."/>
            <person name="Pettis G.S."/>
        </authorList>
    </citation>
    <scope>NUCLEOTIDE SEQUENCE [LARGE SCALE GENOMIC DNA]</scope>
    <source>
        <strain evidence="2 3">88-35</strain>
    </source>
</reference>
<evidence type="ECO:0000313" key="3">
    <source>
        <dbReference type="Proteomes" id="UP000318720"/>
    </source>
</evidence>
<organism evidence="2 3">
    <name type="scientific">Streptomyces ipomoeae</name>
    <dbReference type="NCBI Taxonomy" id="103232"/>
    <lineage>
        <taxon>Bacteria</taxon>
        <taxon>Bacillati</taxon>
        <taxon>Actinomycetota</taxon>
        <taxon>Actinomycetes</taxon>
        <taxon>Kitasatosporales</taxon>
        <taxon>Streptomycetaceae</taxon>
        <taxon>Streptomyces</taxon>
    </lineage>
</organism>
<gene>
    <name evidence="2" type="ORF">Sipo8835_17500</name>
</gene>
<sequence>MRGAGLFRCAAPPRWGSPRSSEAESGGATSHNGPAVPHRPLAADQSIVEPMAVEPVVKNVVAGSEHQTSARRTHSPRPST</sequence>
<comment type="caution">
    <text evidence="2">The sequence shown here is derived from an EMBL/GenBank/DDBJ whole genome shotgun (WGS) entry which is preliminary data.</text>
</comment>
<proteinExistence type="predicted"/>
<feature type="region of interest" description="Disordered" evidence="1">
    <location>
        <begin position="1"/>
        <end position="46"/>
    </location>
</feature>
<dbReference type="Proteomes" id="UP000318720">
    <property type="component" value="Unassembled WGS sequence"/>
</dbReference>
<feature type="compositionally biased region" description="Basic residues" evidence="1">
    <location>
        <begin position="69"/>
        <end position="80"/>
    </location>
</feature>
<accession>A0AAE8W203</accession>
<protein>
    <submittedName>
        <fullName evidence="2">Uncharacterized protein</fullName>
    </submittedName>
</protein>
<dbReference type="EMBL" id="SPAZ01000148">
    <property type="protein sequence ID" value="TQE33687.1"/>
    <property type="molecule type" value="Genomic_DNA"/>
</dbReference>